<comment type="subcellular location">
    <subcellularLocation>
        <location evidence="1">Cell membrane</location>
        <topology evidence="1">Multi-pass membrane protein</topology>
    </subcellularLocation>
</comment>
<evidence type="ECO:0000256" key="5">
    <source>
        <dbReference type="ARBA" id="ARBA00023136"/>
    </source>
</evidence>
<protein>
    <submittedName>
        <fullName evidence="9">Threonine/serine exporter family protein</fullName>
    </submittedName>
</protein>
<keyword evidence="4 7" id="KW-1133">Transmembrane helix</keyword>
<feature type="transmembrane region" description="Helical" evidence="7">
    <location>
        <begin position="132"/>
        <end position="153"/>
    </location>
</feature>
<feature type="transmembrane region" description="Helical" evidence="7">
    <location>
        <begin position="165"/>
        <end position="182"/>
    </location>
</feature>
<gene>
    <name evidence="9" type="ORF">IAB28_10665</name>
</gene>
<dbReference type="InterPro" id="IPR010619">
    <property type="entry name" value="ThrE-like_N"/>
</dbReference>
<reference evidence="9" key="2">
    <citation type="journal article" date="2021" name="PeerJ">
        <title>Extensive microbial diversity within the chicken gut microbiome revealed by metagenomics and culture.</title>
        <authorList>
            <person name="Gilroy R."/>
            <person name="Ravi A."/>
            <person name="Getino M."/>
            <person name="Pursley I."/>
            <person name="Horton D.L."/>
            <person name="Alikhan N.F."/>
            <person name="Baker D."/>
            <person name="Gharbi K."/>
            <person name="Hall N."/>
            <person name="Watson M."/>
            <person name="Adriaenssens E.M."/>
            <person name="Foster-Nyarko E."/>
            <person name="Jarju S."/>
            <person name="Secka A."/>
            <person name="Antonio M."/>
            <person name="Oren A."/>
            <person name="Chaudhuri R.R."/>
            <person name="La Ragione R."/>
            <person name="Hildebrand F."/>
            <person name="Pallen M.J."/>
        </authorList>
    </citation>
    <scope>NUCLEOTIDE SEQUENCE</scope>
    <source>
        <strain evidence="9">CHK180-2868</strain>
    </source>
</reference>
<evidence type="ECO:0000256" key="6">
    <source>
        <dbReference type="ARBA" id="ARBA00034125"/>
    </source>
</evidence>
<comment type="caution">
    <text evidence="9">The sequence shown here is derived from an EMBL/GenBank/DDBJ whole genome shotgun (WGS) entry which is preliminary data.</text>
</comment>
<dbReference type="GO" id="GO:0005886">
    <property type="term" value="C:plasma membrane"/>
    <property type="evidence" value="ECO:0007669"/>
    <property type="project" value="UniProtKB-SubCell"/>
</dbReference>
<evidence type="ECO:0000313" key="10">
    <source>
        <dbReference type="Proteomes" id="UP000824250"/>
    </source>
</evidence>
<keyword evidence="3 7" id="KW-0812">Transmembrane</keyword>
<dbReference type="InterPro" id="IPR050539">
    <property type="entry name" value="ThrE_Dicarb/AminoAcid_Exp"/>
</dbReference>
<dbReference type="GO" id="GO:0022857">
    <property type="term" value="F:transmembrane transporter activity"/>
    <property type="evidence" value="ECO:0007669"/>
    <property type="project" value="InterPro"/>
</dbReference>
<dbReference type="PANTHER" id="PTHR34390:SF2">
    <property type="entry name" value="SUCCINATE TRANSPORTER SUBUNIT YJJP-RELATED"/>
    <property type="match status" value="1"/>
</dbReference>
<evidence type="ECO:0000256" key="2">
    <source>
        <dbReference type="ARBA" id="ARBA00022475"/>
    </source>
</evidence>
<dbReference type="GO" id="GO:0015744">
    <property type="term" value="P:succinate transport"/>
    <property type="evidence" value="ECO:0007669"/>
    <property type="project" value="TreeGrafter"/>
</dbReference>
<evidence type="ECO:0000256" key="1">
    <source>
        <dbReference type="ARBA" id="ARBA00004651"/>
    </source>
</evidence>
<name>A0A9D1D5Q5_9FIRM</name>
<organism evidence="9 10">
    <name type="scientific">Candidatus Copromonas faecavium</name>
    <name type="common">nom. illeg.</name>
    <dbReference type="NCBI Taxonomy" id="2840740"/>
    <lineage>
        <taxon>Bacteria</taxon>
        <taxon>Bacillati</taxon>
        <taxon>Bacillota</taxon>
        <taxon>Clostridia</taxon>
        <taxon>Lachnospirales</taxon>
        <taxon>Lachnospiraceae</taxon>
        <taxon>Candidatus Copromonas (nom. illeg.)</taxon>
    </lineage>
</organism>
<feature type="transmembrane region" description="Helical" evidence="7">
    <location>
        <begin position="229"/>
        <end position="249"/>
    </location>
</feature>
<dbReference type="AlphaFoldDB" id="A0A9D1D5Q5"/>
<dbReference type="Proteomes" id="UP000824250">
    <property type="component" value="Unassembled WGS sequence"/>
</dbReference>
<dbReference type="PANTHER" id="PTHR34390">
    <property type="entry name" value="UPF0442 PROTEIN YJJB-RELATED"/>
    <property type="match status" value="1"/>
</dbReference>
<evidence type="ECO:0000259" key="8">
    <source>
        <dbReference type="Pfam" id="PF06738"/>
    </source>
</evidence>
<reference evidence="9" key="1">
    <citation type="submission" date="2020-10" db="EMBL/GenBank/DDBJ databases">
        <authorList>
            <person name="Gilroy R."/>
        </authorList>
    </citation>
    <scope>NUCLEOTIDE SEQUENCE</scope>
    <source>
        <strain evidence="9">CHK180-2868</strain>
    </source>
</reference>
<keyword evidence="2" id="KW-1003">Cell membrane</keyword>
<keyword evidence="5 7" id="KW-0472">Membrane</keyword>
<dbReference type="EMBL" id="DVGC01000060">
    <property type="protein sequence ID" value="HIR06406.1"/>
    <property type="molecule type" value="Genomic_DNA"/>
</dbReference>
<comment type="similarity">
    <text evidence="6">Belongs to the ThrE exporter (TC 2.A.79) family.</text>
</comment>
<dbReference type="Pfam" id="PF06738">
    <property type="entry name" value="ThrE"/>
    <property type="match status" value="1"/>
</dbReference>
<evidence type="ECO:0000256" key="3">
    <source>
        <dbReference type="ARBA" id="ARBA00022692"/>
    </source>
</evidence>
<sequence length="252" mass="27495">MEERVLLEAVMRAGEIMLVSGAEVSRVEDTMNRMLAKSGYQSTEAIVLATGIFVSLDDPEREPLTLVKRIPLRSTNINRIYRVNDVSRRFCSGCLSVQEMRTELEQIAKETQYSPLMKAVGFIGVSACFTPVFGGGFYDFFGALAVGICLALADRLMKWIRLNDFCVNAFCAFMVALTANILQGMVPGYLNAEVMTISAIMTLVPGVTFTTAVRDMLNGDYGAGSARMLEAVVVALAVAVGVGCGLLFYRMF</sequence>
<evidence type="ECO:0000256" key="4">
    <source>
        <dbReference type="ARBA" id="ARBA00022989"/>
    </source>
</evidence>
<evidence type="ECO:0000313" key="9">
    <source>
        <dbReference type="EMBL" id="HIR06406.1"/>
    </source>
</evidence>
<accession>A0A9D1D5Q5</accession>
<feature type="domain" description="Threonine/serine exporter-like N-terminal" evidence="8">
    <location>
        <begin position="9"/>
        <end position="248"/>
    </location>
</feature>
<proteinExistence type="inferred from homology"/>
<evidence type="ECO:0000256" key="7">
    <source>
        <dbReference type="SAM" id="Phobius"/>
    </source>
</evidence>